<evidence type="ECO:0000313" key="3">
    <source>
        <dbReference type="Proteomes" id="UP000422108"/>
    </source>
</evidence>
<dbReference type="PANTHER" id="PTHR11908:SF157">
    <property type="entry name" value="XANTHINE DEHYDROGENASE SUBUNIT D-RELATED"/>
    <property type="match status" value="1"/>
</dbReference>
<dbReference type="SUPFAM" id="SSF56003">
    <property type="entry name" value="Molybdenum cofactor-binding domain"/>
    <property type="match status" value="1"/>
</dbReference>
<dbReference type="InterPro" id="IPR008274">
    <property type="entry name" value="AldOxase/xan_DH_MoCoBD1"/>
</dbReference>
<proteinExistence type="predicted"/>
<dbReference type="Gene3D" id="3.90.1170.50">
    <property type="entry name" value="Aldehyde oxidase/xanthine dehydrogenase, a/b hammerhead"/>
    <property type="match status" value="1"/>
</dbReference>
<dbReference type="GO" id="GO:0005506">
    <property type="term" value="F:iron ion binding"/>
    <property type="evidence" value="ECO:0007669"/>
    <property type="project" value="InterPro"/>
</dbReference>
<dbReference type="SUPFAM" id="SSF54665">
    <property type="entry name" value="CO dehydrogenase molybdoprotein N-domain-like"/>
    <property type="match status" value="1"/>
</dbReference>
<dbReference type="SMART" id="SM01008">
    <property type="entry name" value="Ald_Xan_dh_C"/>
    <property type="match status" value="1"/>
</dbReference>
<protein>
    <submittedName>
        <fullName evidence="2">Carbon-monoxide dehydrogenase large subunit</fullName>
    </submittedName>
</protein>
<dbReference type="Pfam" id="PF02738">
    <property type="entry name" value="MoCoBD_1"/>
    <property type="match status" value="1"/>
</dbReference>
<dbReference type="InterPro" id="IPR000674">
    <property type="entry name" value="Ald_Oxase/Xan_DH_a/b"/>
</dbReference>
<dbReference type="InterPro" id="IPR036856">
    <property type="entry name" value="Ald_Oxase/Xan_DH_a/b_sf"/>
</dbReference>
<dbReference type="InterPro" id="IPR046867">
    <property type="entry name" value="AldOxase/xan_DH_MoCoBD2"/>
</dbReference>
<dbReference type="InterPro" id="IPR016208">
    <property type="entry name" value="Ald_Oxase/xanthine_DH-like"/>
</dbReference>
<gene>
    <name evidence="2" type="ORF">DSCOOX_45210</name>
</gene>
<accession>A0A5K8AFI2</accession>
<dbReference type="GO" id="GO:0016491">
    <property type="term" value="F:oxidoreductase activity"/>
    <property type="evidence" value="ECO:0007669"/>
    <property type="project" value="InterPro"/>
</dbReference>
<dbReference type="Pfam" id="PF01315">
    <property type="entry name" value="Ald_Xan_dh_C"/>
    <property type="match status" value="1"/>
</dbReference>
<dbReference type="Gene3D" id="3.30.365.10">
    <property type="entry name" value="Aldehyde oxidase/xanthine dehydrogenase, molybdopterin binding domain"/>
    <property type="match status" value="4"/>
</dbReference>
<dbReference type="Proteomes" id="UP000422108">
    <property type="component" value="Chromosome"/>
</dbReference>
<organism evidence="2 3">
    <name type="scientific">Desulfosarcina ovata subsp. ovata</name>
    <dbReference type="NCBI Taxonomy" id="2752305"/>
    <lineage>
        <taxon>Bacteria</taxon>
        <taxon>Pseudomonadati</taxon>
        <taxon>Thermodesulfobacteriota</taxon>
        <taxon>Desulfobacteria</taxon>
        <taxon>Desulfobacterales</taxon>
        <taxon>Desulfosarcinaceae</taxon>
        <taxon>Desulfosarcina</taxon>
    </lineage>
</organism>
<dbReference type="EMBL" id="AP021879">
    <property type="protein sequence ID" value="BBO91341.1"/>
    <property type="molecule type" value="Genomic_DNA"/>
</dbReference>
<evidence type="ECO:0000259" key="1">
    <source>
        <dbReference type="SMART" id="SM01008"/>
    </source>
</evidence>
<dbReference type="Pfam" id="PF20256">
    <property type="entry name" value="MoCoBD_2"/>
    <property type="match status" value="1"/>
</dbReference>
<feature type="domain" description="Aldehyde oxidase/xanthine dehydrogenase a/b hammerhead" evidence="1">
    <location>
        <begin position="24"/>
        <end position="130"/>
    </location>
</feature>
<dbReference type="InterPro" id="IPR037165">
    <property type="entry name" value="AldOxase/xan_DH_Mopterin-bd_sf"/>
</dbReference>
<sequence length="768" mass="81997">MPPDHRVYQIGEAMPRSDALGKATGAEKFSIDTYGNDLLWAGVKRGGVPHARIRGIDIQAAQTTPGVRAVLTARDVNGTNRQGVIRKDQPVLADDRVRHCGDAVALVVAESSAALEAALDRIVLDLDPLEAIFDPEAALRDDAPLIHPDHAGGNTLFHATIQNGDPQQALSDCDAVVEGCFDLPRQAHAFLETENGWALADDEGRLDITVSTQTPFRDRLEVAEALGLAVDRIRIRAPFCGGAFGGKDGITVQSLLALAALSCPGRPVKMWWRREESFLAGVKRHPARLYYRLGADRDGTLKAVSARIYLDTGPYDHLGGVVAALGLEHAGGPYRIPHADLAVWAAYTNNPVSGAFRGFGVPQVAAAMESMMDMVAAKLRICPLALRRKNALVRGDRCPAGVTRQGSVGLLECLKTLEAHPLWKEREHWKASAGPNTMRGTGIACISHGMGYGPTVPDSATAGIRLMDDGRFEVMAGVVDMGQGNAAAYLQMAGDILSQPPGHLIPVLPDTDKTFPSGSSSASRTTFTYGNALIGAARALKERIFARAADALMVSDTSALILVPGAVRHLATGREITLSRLGMFLNPAERFATYHYRAPVSGEAPHPDGNLRLHGFPHSIFSHAAHLVRVEVDALTGQVSVPEYLGVNDCGRILNPQNFSGQQEGAVVQGLGYALYEEVIADKGRMMTRDFTTYIIPTALDAPKIESVAVALAEEAGPFGLKGAGEIGIDIPLPAVANALFDACGVRLLKFPMTPERILTALVKKDAP</sequence>
<reference evidence="2 3" key="1">
    <citation type="submission" date="2019-11" db="EMBL/GenBank/DDBJ databases">
        <title>Comparative genomics of hydrocarbon-degrading Desulfosarcina strains.</title>
        <authorList>
            <person name="Watanabe M."/>
            <person name="Kojima H."/>
            <person name="Fukui M."/>
        </authorList>
    </citation>
    <scope>NUCLEOTIDE SEQUENCE [LARGE SCALE GENOMIC DNA]</scope>
    <source>
        <strain evidence="3">oXyS1</strain>
    </source>
</reference>
<dbReference type="RefSeq" id="WP_155312280.1">
    <property type="nucleotide sequence ID" value="NZ_AP021879.1"/>
</dbReference>
<dbReference type="AlphaFoldDB" id="A0A5K8AFI2"/>
<dbReference type="PANTHER" id="PTHR11908">
    <property type="entry name" value="XANTHINE DEHYDROGENASE"/>
    <property type="match status" value="1"/>
</dbReference>
<keyword evidence="3" id="KW-1185">Reference proteome</keyword>
<evidence type="ECO:0000313" key="2">
    <source>
        <dbReference type="EMBL" id="BBO91341.1"/>
    </source>
</evidence>
<name>A0A5K8AFI2_9BACT</name>